<accession>A0ACC3SPH6</accession>
<organism evidence="1 2">
    <name type="scientific">Zalaria obscura</name>
    <dbReference type="NCBI Taxonomy" id="2024903"/>
    <lineage>
        <taxon>Eukaryota</taxon>
        <taxon>Fungi</taxon>
        <taxon>Dikarya</taxon>
        <taxon>Ascomycota</taxon>
        <taxon>Pezizomycotina</taxon>
        <taxon>Dothideomycetes</taxon>
        <taxon>Dothideomycetidae</taxon>
        <taxon>Dothideales</taxon>
        <taxon>Zalariaceae</taxon>
        <taxon>Zalaria</taxon>
    </lineage>
</organism>
<evidence type="ECO:0000313" key="1">
    <source>
        <dbReference type="EMBL" id="KAK8222069.1"/>
    </source>
</evidence>
<reference evidence="1" key="1">
    <citation type="submission" date="2024-02" db="EMBL/GenBank/DDBJ databases">
        <title>Metagenome Assembled Genome of Zalaria obscura JY119.</title>
        <authorList>
            <person name="Vighnesh L."/>
            <person name="Jagadeeshwari U."/>
            <person name="Venkata Ramana C."/>
            <person name="Sasikala C."/>
        </authorList>
    </citation>
    <scope>NUCLEOTIDE SEQUENCE</scope>
    <source>
        <strain evidence="1">JY119</strain>
    </source>
</reference>
<sequence length="249" mass="27680">MPYIQHRVKPIVKPATEQPSDPAHSAAFIFLHGLGDDGAGWEDVANQFQKANKLPYMQWIFPNALENKDARQTAWYRPTSLAPVPKGRPELADEEDEEGLKESIEYVVSVIDDVCSRGVPPNRIVLGGFSQGCALSLLTELTSRYSGHLAGIVGLMGYLPVPERIQQLRTEAGLPHIVGEIPMFLARGDQDRLVPKSKWDESVAKLRNLETSEAAMDIHNYEGVGHEITPKVLEDLNVWLDRVVPKLDP</sequence>
<protein>
    <submittedName>
        <fullName evidence="1">Uncharacterized protein</fullName>
    </submittedName>
</protein>
<evidence type="ECO:0000313" key="2">
    <source>
        <dbReference type="Proteomes" id="UP001320706"/>
    </source>
</evidence>
<name>A0ACC3SPH6_9PEZI</name>
<comment type="caution">
    <text evidence="1">The sequence shown here is derived from an EMBL/GenBank/DDBJ whole genome shotgun (WGS) entry which is preliminary data.</text>
</comment>
<proteinExistence type="predicted"/>
<keyword evidence="2" id="KW-1185">Reference proteome</keyword>
<dbReference type="Proteomes" id="UP001320706">
    <property type="component" value="Unassembled WGS sequence"/>
</dbReference>
<gene>
    <name evidence="1" type="ORF">M8818_000238</name>
</gene>
<dbReference type="EMBL" id="JAMKPW020000001">
    <property type="protein sequence ID" value="KAK8222069.1"/>
    <property type="molecule type" value="Genomic_DNA"/>
</dbReference>